<name>A0A401GJM6_9APHY</name>
<proteinExistence type="predicted"/>
<sequence>MWQLPPLDFLLPFHHDAMPPQEYFVPDLGFSPTPSDSSTISGDSEPSPAPEFTHVVCNAPLVAPVPLPYHSPTFLRYEDLPDEDEDLSHPPYTRRPQKRKREDAGVDLQDSVPPTKRRSIVADFSRLQCGSRHPLARNVQVRGPPASGLRQGRPR</sequence>
<evidence type="ECO:0000256" key="1">
    <source>
        <dbReference type="SAM" id="MobiDB-lite"/>
    </source>
</evidence>
<dbReference type="InParanoid" id="A0A401GJM6"/>
<dbReference type="Proteomes" id="UP000287166">
    <property type="component" value="Unassembled WGS sequence"/>
</dbReference>
<comment type="caution">
    <text evidence="2">The sequence shown here is derived from an EMBL/GenBank/DDBJ whole genome shotgun (WGS) entry which is preliminary data.</text>
</comment>
<dbReference type="EMBL" id="BFAD01000004">
    <property type="protein sequence ID" value="GBE82360.1"/>
    <property type="molecule type" value="Genomic_DNA"/>
</dbReference>
<gene>
    <name evidence="2" type="ORF">SCP_0407440</name>
</gene>
<accession>A0A401GJM6</accession>
<dbReference type="GeneID" id="38779277"/>
<organism evidence="2 3">
    <name type="scientific">Sparassis crispa</name>
    <dbReference type="NCBI Taxonomy" id="139825"/>
    <lineage>
        <taxon>Eukaryota</taxon>
        <taxon>Fungi</taxon>
        <taxon>Dikarya</taxon>
        <taxon>Basidiomycota</taxon>
        <taxon>Agaricomycotina</taxon>
        <taxon>Agaricomycetes</taxon>
        <taxon>Polyporales</taxon>
        <taxon>Sparassidaceae</taxon>
        <taxon>Sparassis</taxon>
    </lineage>
</organism>
<reference evidence="2 3" key="1">
    <citation type="journal article" date="2018" name="Sci. Rep.">
        <title>Genome sequence of the cauliflower mushroom Sparassis crispa (Hanabiratake) and its association with beneficial usage.</title>
        <authorList>
            <person name="Kiyama R."/>
            <person name="Furutani Y."/>
            <person name="Kawaguchi K."/>
            <person name="Nakanishi T."/>
        </authorList>
    </citation>
    <scope>NUCLEOTIDE SEQUENCE [LARGE SCALE GENOMIC DNA]</scope>
</reference>
<dbReference type="OrthoDB" id="3029761at2759"/>
<keyword evidence="3" id="KW-1185">Reference proteome</keyword>
<feature type="compositionally biased region" description="Polar residues" evidence="1">
    <location>
        <begin position="32"/>
        <end position="44"/>
    </location>
</feature>
<feature type="region of interest" description="Disordered" evidence="1">
    <location>
        <begin position="80"/>
        <end position="155"/>
    </location>
</feature>
<evidence type="ECO:0000313" key="2">
    <source>
        <dbReference type="EMBL" id="GBE82360.1"/>
    </source>
</evidence>
<dbReference type="RefSeq" id="XP_027613273.1">
    <property type="nucleotide sequence ID" value="XM_027757472.1"/>
</dbReference>
<feature type="region of interest" description="Disordered" evidence="1">
    <location>
        <begin position="25"/>
        <end position="52"/>
    </location>
</feature>
<protein>
    <submittedName>
        <fullName evidence="2">Uncharacterized protein</fullName>
    </submittedName>
</protein>
<evidence type="ECO:0000313" key="3">
    <source>
        <dbReference type="Proteomes" id="UP000287166"/>
    </source>
</evidence>
<dbReference type="AlphaFoldDB" id="A0A401GJM6"/>